<evidence type="ECO:0000256" key="2">
    <source>
        <dbReference type="ARBA" id="ARBA00022679"/>
    </source>
</evidence>
<name>A0A9D1PKG3_9BACI</name>
<dbReference type="PIRSF" id="PIRSF004553">
    <property type="entry name" value="CHP00095"/>
    <property type="match status" value="1"/>
</dbReference>
<dbReference type="Proteomes" id="UP000823937">
    <property type="component" value="Unassembled WGS sequence"/>
</dbReference>
<dbReference type="AlphaFoldDB" id="A0A9D1PKG3"/>
<sequence length="188" mass="21306">MRVIAGDLKGRYIKTAKGLKTRPTSDKLKEAIFHKIGPFFDGGNCLDLFAGSGSLGIEAISRGVDHTVFIDQSIDAIRTIEQNVTQFNIKNKCEIYRNDAFRALHILSKKNMKFDLVLLDPPYDKINYGKLMKALENVDILNDNCIVYIEHRPDEKLSIRDGIFTIKDEKKINSTTSITILEKRKMGV</sequence>
<reference evidence="3" key="1">
    <citation type="journal article" date="2021" name="PeerJ">
        <title>Extensive microbial diversity within the chicken gut microbiome revealed by metagenomics and culture.</title>
        <authorList>
            <person name="Gilroy R."/>
            <person name="Ravi A."/>
            <person name="Getino M."/>
            <person name="Pursley I."/>
            <person name="Horton D.L."/>
            <person name="Alikhan N.F."/>
            <person name="Baker D."/>
            <person name="Gharbi K."/>
            <person name="Hall N."/>
            <person name="Watson M."/>
            <person name="Adriaenssens E.M."/>
            <person name="Foster-Nyarko E."/>
            <person name="Jarju S."/>
            <person name="Secka A."/>
            <person name="Antonio M."/>
            <person name="Oren A."/>
            <person name="Chaudhuri R.R."/>
            <person name="La Ragione R."/>
            <person name="Hildebrand F."/>
            <person name="Pallen M.J."/>
        </authorList>
    </citation>
    <scope>NUCLEOTIDE SEQUENCE</scope>
    <source>
        <strain evidence="3">CHK169-2315</strain>
    </source>
</reference>
<accession>A0A9D1PKG3</accession>
<dbReference type="GO" id="GO:0003676">
    <property type="term" value="F:nucleic acid binding"/>
    <property type="evidence" value="ECO:0007669"/>
    <property type="project" value="InterPro"/>
</dbReference>
<dbReference type="CDD" id="cd02440">
    <property type="entry name" value="AdoMet_MTases"/>
    <property type="match status" value="1"/>
</dbReference>
<protein>
    <submittedName>
        <fullName evidence="3">16S rRNA (Guanine(966)-N(2))-methyltransferase RsmD</fullName>
        <ecNumber evidence="3">2.1.1.171</ecNumber>
    </submittedName>
</protein>
<keyword evidence="1 3" id="KW-0489">Methyltransferase</keyword>
<dbReference type="PANTHER" id="PTHR43542:SF1">
    <property type="entry name" value="METHYLTRANSFERASE"/>
    <property type="match status" value="1"/>
</dbReference>
<comment type="caution">
    <text evidence="3">The sequence shown here is derived from an EMBL/GenBank/DDBJ whole genome shotgun (WGS) entry which is preliminary data.</text>
</comment>
<organism evidence="3 4">
    <name type="scientific">Candidatus Pseudogracilibacillus intestinigallinarum</name>
    <dbReference type="NCBI Taxonomy" id="2838742"/>
    <lineage>
        <taxon>Bacteria</taxon>
        <taxon>Bacillati</taxon>
        <taxon>Bacillota</taxon>
        <taxon>Bacilli</taxon>
        <taxon>Bacillales</taxon>
        <taxon>Bacillaceae</taxon>
        <taxon>Pseudogracilibacillus</taxon>
    </lineage>
</organism>
<evidence type="ECO:0000313" key="3">
    <source>
        <dbReference type="EMBL" id="HIV74148.1"/>
    </source>
</evidence>
<dbReference type="EC" id="2.1.1.171" evidence="3"/>
<dbReference type="Pfam" id="PF03602">
    <property type="entry name" value="Cons_hypoth95"/>
    <property type="match status" value="1"/>
</dbReference>
<dbReference type="PANTHER" id="PTHR43542">
    <property type="entry name" value="METHYLTRANSFERASE"/>
    <property type="match status" value="1"/>
</dbReference>
<dbReference type="GO" id="GO:0052913">
    <property type="term" value="F:16S rRNA (guanine(966)-N(2))-methyltransferase activity"/>
    <property type="evidence" value="ECO:0007669"/>
    <property type="project" value="UniProtKB-EC"/>
</dbReference>
<dbReference type="InterPro" id="IPR004398">
    <property type="entry name" value="RNA_MeTrfase_RsmD"/>
</dbReference>
<proteinExistence type="predicted"/>
<dbReference type="EMBL" id="DXHX01000050">
    <property type="protein sequence ID" value="HIV74148.1"/>
    <property type="molecule type" value="Genomic_DNA"/>
</dbReference>
<evidence type="ECO:0000256" key="1">
    <source>
        <dbReference type="ARBA" id="ARBA00022603"/>
    </source>
</evidence>
<dbReference type="NCBIfam" id="TIGR00095">
    <property type="entry name" value="16S rRNA (guanine(966)-N(2))-methyltransferase RsmD"/>
    <property type="match status" value="1"/>
</dbReference>
<gene>
    <name evidence="3" type="primary">rsmD</name>
    <name evidence="3" type="ORF">H9895_03600</name>
</gene>
<dbReference type="PROSITE" id="PS00092">
    <property type="entry name" value="N6_MTASE"/>
    <property type="match status" value="1"/>
</dbReference>
<evidence type="ECO:0000313" key="4">
    <source>
        <dbReference type="Proteomes" id="UP000823937"/>
    </source>
</evidence>
<dbReference type="Gene3D" id="3.40.50.150">
    <property type="entry name" value="Vaccinia Virus protein VP39"/>
    <property type="match status" value="1"/>
</dbReference>
<dbReference type="InterPro" id="IPR002052">
    <property type="entry name" value="DNA_methylase_N6_adenine_CS"/>
</dbReference>
<dbReference type="SUPFAM" id="SSF53335">
    <property type="entry name" value="S-adenosyl-L-methionine-dependent methyltransferases"/>
    <property type="match status" value="1"/>
</dbReference>
<keyword evidence="2 3" id="KW-0808">Transferase</keyword>
<reference evidence="3" key="2">
    <citation type="submission" date="2021-04" db="EMBL/GenBank/DDBJ databases">
        <authorList>
            <person name="Gilroy R."/>
        </authorList>
    </citation>
    <scope>NUCLEOTIDE SEQUENCE</scope>
    <source>
        <strain evidence="3">CHK169-2315</strain>
    </source>
</reference>
<dbReference type="InterPro" id="IPR029063">
    <property type="entry name" value="SAM-dependent_MTases_sf"/>
</dbReference>